<sequence length="47" mass="4953">MAAPVHGEIIGAHGLNLPRESLSVMTVFYICSLAVTSCHLVNKCGLV</sequence>
<reference evidence="1" key="2">
    <citation type="journal article" date="2015" name="Fish Shellfish Immunol.">
        <title>Early steps in the European eel (Anguilla anguilla)-Vibrio vulnificus interaction in the gills: Role of the RtxA13 toxin.</title>
        <authorList>
            <person name="Callol A."/>
            <person name="Pajuelo D."/>
            <person name="Ebbesson L."/>
            <person name="Teles M."/>
            <person name="MacKenzie S."/>
            <person name="Amaro C."/>
        </authorList>
    </citation>
    <scope>NUCLEOTIDE SEQUENCE</scope>
</reference>
<proteinExistence type="predicted"/>
<reference evidence="1" key="1">
    <citation type="submission" date="2014-11" db="EMBL/GenBank/DDBJ databases">
        <authorList>
            <person name="Amaro Gonzalez C."/>
        </authorList>
    </citation>
    <scope>NUCLEOTIDE SEQUENCE</scope>
</reference>
<accession>A0A0E9UV84</accession>
<protein>
    <submittedName>
        <fullName evidence="1">Uncharacterized protein</fullName>
    </submittedName>
</protein>
<dbReference type="EMBL" id="GBXM01039719">
    <property type="protein sequence ID" value="JAH68858.1"/>
    <property type="molecule type" value="Transcribed_RNA"/>
</dbReference>
<name>A0A0E9UV84_ANGAN</name>
<dbReference type="AlphaFoldDB" id="A0A0E9UV84"/>
<evidence type="ECO:0000313" key="1">
    <source>
        <dbReference type="EMBL" id="JAH68858.1"/>
    </source>
</evidence>
<organism evidence="1">
    <name type="scientific">Anguilla anguilla</name>
    <name type="common">European freshwater eel</name>
    <name type="synonym">Muraena anguilla</name>
    <dbReference type="NCBI Taxonomy" id="7936"/>
    <lineage>
        <taxon>Eukaryota</taxon>
        <taxon>Metazoa</taxon>
        <taxon>Chordata</taxon>
        <taxon>Craniata</taxon>
        <taxon>Vertebrata</taxon>
        <taxon>Euteleostomi</taxon>
        <taxon>Actinopterygii</taxon>
        <taxon>Neopterygii</taxon>
        <taxon>Teleostei</taxon>
        <taxon>Anguilliformes</taxon>
        <taxon>Anguillidae</taxon>
        <taxon>Anguilla</taxon>
    </lineage>
</organism>